<dbReference type="Pfam" id="PF24729">
    <property type="entry name" value="Acb2_Tad1_hairpin"/>
    <property type="match status" value="1"/>
</dbReference>
<keyword evidence="4" id="KW-1185">Reference proteome</keyword>
<reference evidence="3" key="2">
    <citation type="submission" date="2020-09" db="EMBL/GenBank/DDBJ databases">
        <authorList>
            <person name="Sun Q."/>
            <person name="Zhou Y."/>
        </authorList>
    </citation>
    <scope>NUCLEOTIDE SEQUENCE</scope>
    <source>
        <strain evidence="3">CGMCC 1.15762</strain>
    </source>
</reference>
<feature type="domain" description="Acb2/Tad1 hairpin" evidence="2">
    <location>
        <begin position="16"/>
        <end position="84"/>
    </location>
</feature>
<accession>A0A8J2ZLN9</accession>
<organism evidence="3 4">
    <name type="scientific">Salipiger pallidus</name>
    <dbReference type="NCBI Taxonomy" id="1775170"/>
    <lineage>
        <taxon>Bacteria</taxon>
        <taxon>Pseudomonadati</taxon>
        <taxon>Pseudomonadota</taxon>
        <taxon>Alphaproteobacteria</taxon>
        <taxon>Rhodobacterales</taxon>
        <taxon>Roseobacteraceae</taxon>
        <taxon>Salipiger</taxon>
    </lineage>
</organism>
<dbReference type="GO" id="GO:0000166">
    <property type="term" value="F:nucleotide binding"/>
    <property type="evidence" value="ECO:0007669"/>
    <property type="project" value="UniProtKB-KW"/>
</dbReference>
<comment type="caution">
    <text evidence="3">The sequence shown here is derived from an EMBL/GenBank/DDBJ whole genome shotgun (WGS) entry which is preliminary data.</text>
</comment>
<evidence type="ECO:0000259" key="2">
    <source>
        <dbReference type="Pfam" id="PF24729"/>
    </source>
</evidence>
<evidence type="ECO:0000313" key="3">
    <source>
        <dbReference type="EMBL" id="GGG77750.1"/>
    </source>
</evidence>
<sequence>MPDHVESSSDNRTANNAVRHTYRALSEAEKLKMQQVKDHGAAFIELLHEIGGTDPSGNRFASRDLSLANTHAEDAVMRAVRHITA</sequence>
<dbReference type="Proteomes" id="UP000617145">
    <property type="component" value="Unassembled WGS sequence"/>
</dbReference>
<protein>
    <recommendedName>
        <fullName evidence="2">Acb2/Tad1 hairpin domain-containing protein</fullName>
    </recommendedName>
</protein>
<keyword evidence="1" id="KW-0547">Nucleotide-binding</keyword>
<dbReference type="EMBL" id="BMJV01000005">
    <property type="protein sequence ID" value="GGG77750.1"/>
    <property type="molecule type" value="Genomic_DNA"/>
</dbReference>
<dbReference type="RefSeq" id="WP_188790869.1">
    <property type="nucleotide sequence ID" value="NZ_BMJV01000005.1"/>
</dbReference>
<proteinExistence type="predicted"/>
<dbReference type="InterPro" id="IPR056098">
    <property type="entry name" value="Acb2/Tad1_hairpin"/>
</dbReference>
<dbReference type="AlphaFoldDB" id="A0A8J2ZLN9"/>
<gene>
    <name evidence="3" type="ORF">GCM10011415_28350</name>
</gene>
<evidence type="ECO:0000313" key="4">
    <source>
        <dbReference type="Proteomes" id="UP000617145"/>
    </source>
</evidence>
<name>A0A8J2ZLN9_9RHOB</name>
<evidence type="ECO:0000256" key="1">
    <source>
        <dbReference type="ARBA" id="ARBA00022741"/>
    </source>
</evidence>
<reference evidence="3" key="1">
    <citation type="journal article" date="2014" name="Int. J. Syst. Evol. Microbiol.">
        <title>Complete genome sequence of Corynebacterium casei LMG S-19264T (=DSM 44701T), isolated from a smear-ripened cheese.</title>
        <authorList>
            <consortium name="US DOE Joint Genome Institute (JGI-PGF)"/>
            <person name="Walter F."/>
            <person name="Albersmeier A."/>
            <person name="Kalinowski J."/>
            <person name="Ruckert C."/>
        </authorList>
    </citation>
    <scope>NUCLEOTIDE SEQUENCE</scope>
    <source>
        <strain evidence="3">CGMCC 1.15762</strain>
    </source>
</reference>